<protein>
    <submittedName>
        <fullName evidence="1">Uncharacterized protein</fullName>
    </submittedName>
</protein>
<keyword evidence="2" id="KW-1185">Reference proteome</keyword>
<dbReference type="Proteomes" id="UP000701702">
    <property type="component" value="Unassembled WGS sequence"/>
</dbReference>
<accession>A0ABN7ZCC6</accession>
<evidence type="ECO:0000313" key="1">
    <source>
        <dbReference type="EMBL" id="CAG9182873.1"/>
    </source>
</evidence>
<gene>
    <name evidence="1" type="ORF">LMG23994_05006</name>
</gene>
<dbReference type="EMBL" id="CAJZAF010000033">
    <property type="protein sequence ID" value="CAG9182873.1"/>
    <property type="molecule type" value="Genomic_DNA"/>
</dbReference>
<reference evidence="1 2" key="1">
    <citation type="submission" date="2021-08" db="EMBL/GenBank/DDBJ databases">
        <authorList>
            <person name="Peeters C."/>
        </authorList>
    </citation>
    <scope>NUCLEOTIDE SEQUENCE [LARGE SCALE GENOMIC DNA]</scope>
    <source>
        <strain evidence="1 2">LMG 23994</strain>
    </source>
</reference>
<organism evidence="1 2">
    <name type="scientific">Cupriavidus pinatubonensis</name>
    <dbReference type="NCBI Taxonomy" id="248026"/>
    <lineage>
        <taxon>Bacteria</taxon>
        <taxon>Pseudomonadati</taxon>
        <taxon>Pseudomonadota</taxon>
        <taxon>Betaproteobacteria</taxon>
        <taxon>Burkholderiales</taxon>
        <taxon>Burkholderiaceae</taxon>
        <taxon>Cupriavidus</taxon>
    </lineage>
</organism>
<name>A0ABN7ZCC6_9BURK</name>
<sequence>MVLAGGFEATHRQEILALVRHREAGLRAQHPMERLMSIESDEQRSVIATTGVHLARDIGNAIHHAYRGKLTIDYDHAETELHVNWHRD</sequence>
<comment type="caution">
    <text evidence="1">The sequence shown here is derived from an EMBL/GenBank/DDBJ whole genome shotgun (WGS) entry which is preliminary data.</text>
</comment>
<evidence type="ECO:0000313" key="2">
    <source>
        <dbReference type="Proteomes" id="UP000701702"/>
    </source>
</evidence>
<proteinExistence type="predicted"/>